<dbReference type="InterPro" id="IPR017930">
    <property type="entry name" value="Myb_dom"/>
</dbReference>
<dbReference type="PANTHER" id="PTHR47995">
    <property type="entry name" value="TRANSCRIPTION FACTOR MYB33-RELATED"/>
    <property type="match status" value="1"/>
</dbReference>
<dbReference type="PROSITE" id="PS51294">
    <property type="entry name" value="HTH_MYB"/>
    <property type="match status" value="2"/>
</dbReference>
<evidence type="ECO:0000256" key="3">
    <source>
        <dbReference type="ARBA" id="ARBA00023015"/>
    </source>
</evidence>
<gene>
    <name evidence="11" type="ORF">SAY87_021833</name>
</gene>
<proteinExistence type="predicted"/>
<dbReference type="FunFam" id="1.10.10.60:FF:000001">
    <property type="entry name" value="MYB-related transcription factor"/>
    <property type="match status" value="1"/>
</dbReference>
<dbReference type="FunFam" id="1.10.10.60:FF:000119">
    <property type="entry name" value="Transcription factor GAMYB"/>
    <property type="match status" value="1"/>
</dbReference>
<dbReference type="Pfam" id="PF00249">
    <property type="entry name" value="Myb_DNA-binding"/>
    <property type="match status" value="2"/>
</dbReference>
<dbReference type="PANTHER" id="PTHR47995:SF18">
    <property type="entry name" value="TRANSCRIPTION FACTOR MYB65"/>
    <property type="match status" value="1"/>
</dbReference>
<sequence>MVAHGGGSYGGNGANGSSSSSSTSGGSGGVGFCVGIGVSGGMAKPALKKGPWTATEDAILVEYVKKQGEGNWNAVQKNTSLSRCGKSCRLRWTNHLRPNLRKGSFTPEEELLIIQLHSELGNKWARMAAQLPGRTDNEIKNYWNTRIKRRIRQGLPLYPSKEMAHFQGQGQQAPSLLLPEEPLDQPQPVARTAIRGRPPLQIPTQSVFQIPGGHQPSSQCPSPSQTPVLLSPQPNHQLKTAFANSLSLFDQTRQISPSTSTLPSPHSPTTILSPSYNDTNIAAAAFPGFALTASVHPYQHHTSPLPSPTGGFFQFSPLPQLLSASHVYATPVEFPSSQMYIRQMQKPMHIPQELHDHEVNLENHGNMSMSNPSLSESNRGIELLEDLLDQTNHQAVPTNNSTSLEQSHTSLLNNNMQENQEHQLKSTDVNGWNPDMGSINVCEGSGMVNNKSMHEELSNFLQSIGSPAVHEEFSLTDGLSMPPLDFSAGPTTSEDSLGLDMQQIVSLFQVEPTASASSPWNNLPSIY</sequence>
<comment type="caution">
    <text evidence="11">The sequence shown here is derived from an EMBL/GenBank/DDBJ whole genome shotgun (WGS) entry which is preliminary data.</text>
</comment>
<dbReference type="SMART" id="SM00717">
    <property type="entry name" value="SANT"/>
    <property type="match status" value="2"/>
</dbReference>
<dbReference type="GO" id="GO:0005634">
    <property type="term" value="C:nucleus"/>
    <property type="evidence" value="ECO:0007669"/>
    <property type="project" value="UniProtKB-SubCell"/>
</dbReference>
<keyword evidence="3" id="KW-0805">Transcription regulation</keyword>
<keyword evidence="7" id="KW-0539">Nucleus</keyword>
<feature type="compositionally biased region" description="Low complexity" evidence="8">
    <location>
        <begin position="15"/>
        <end position="24"/>
    </location>
</feature>
<feature type="domain" description="HTH myb-type" evidence="10">
    <location>
        <begin position="44"/>
        <end position="96"/>
    </location>
</feature>
<reference evidence="11 12" key="1">
    <citation type="journal article" date="2023" name="Hortic Res">
        <title>Pangenome of water caltrop reveals structural variations and asymmetric subgenome divergence after allopolyploidization.</title>
        <authorList>
            <person name="Zhang X."/>
            <person name="Chen Y."/>
            <person name="Wang L."/>
            <person name="Yuan Y."/>
            <person name="Fang M."/>
            <person name="Shi L."/>
            <person name="Lu R."/>
            <person name="Comes H.P."/>
            <person name="Ma Y."/>
            <person name="Chen Y."/>
            <person name="Huang G."/>
            <person name="Zhou Y."/>
            <person name="Zheng Z."/>
            <person name="Qiu Y."/>
        </authorList>
    </citation>
    <scope>NUCLEOTIDE SEQUENCE [LARGE SCALE GENOMIC DNA]</scope>
    <source>
        <tissue evidence="11">Roots</tissue>
    </source>
</reference>
<dbReference type="SUPFAM" id="SSF46689">
    <property type="entry name" value="Homeodomain-like"/>
    <property type="match status" value="1"/>
</dbReference>
<dbReference type="GO" id="GO:0048235">
    <property type="term" value="P:pollen sperm cell differentiation"/>
    <property type="evidence" value="ECO:0007669"/>
    <property type="project" value="UniProtKB-ARBA"/>
</dbReference>
<keyword evidence="5" id="KW-0010">Activator</keyword>
<keyword evidence="4" id="KW-0238">DNA-binding</keyword>
<accession>A0AAN7PWW2</accession>
<evidence type="ECO:0000313" key="12">
    <source>
        <dbReference type="Proteomes" id="UP001345219"/>
    </source>
</evidence>
<evidence type="ECO:0000259" key="10">
    <source>
        <dbReference type="PROSITE" id="PS51294"/>
    </source>
</evidence>
<evidence type="ECO:0000259" key="9">
    <source>
        <dbReference type="PROSITE" id="PS50090"/>
    </source>
</evidence>
<feature type="region of interest" description="Disordered" evidence="8">
    <location>
        <begin position="254"/>
        <end position="273"/>
    </location>
</feature>
<evidence type="ECO:0000256" key="6">
    <source>
        <dbReference type="ARBA" id="ARBA00023163"/>
    </source>
</evidence>
<dbReference type="AlphaFoldDB" id="A0AAN7PWW2"/>
<dbReference type="PROSITE" id="PS50090">
    <property type="entry name" value="MYB_LIKE"/>
    <property type="match status" value="2"/>
</dbReference>
<evidence type="ECO:0000256" key="4">
    <source>
        <dbReference type="ARBA" id="ARBA00023125"/>
    </source>
</evidence>
<evidence type="ECO:0000256" key="7">
    <source>
        <dbReference type="ARBA" id="ARBA00023242"/>
    </source>
</evidence>
<dbReference type="GO" id="GO:0003677">
    <property type="term" value="F:DNA binding"/>
    <property type="evidence" value="ECO:0007669"/>
    <property type="project" value="UniProtKB-KW"/>
</dbReference>
<feature type="domain" description="Myb-like" evidence="9">
    <location>
        <begin position="44"/>
        <end position="96"/>
    </location>
</feature>
<dbReference type="GO" id="GO:0045893">
    <property type="term" value="P:positive regulation of DNA-templated transcription"/>
    <property type="evidence" value="ECO:0007669"/>
    <property type="project" value="UniProtKB-ARBA"/>
</dbReference>
<protein>
    <submittedName>
        <fullName evidence="11">Uncharacterized protein</fullName>
    </submittedName>
</protein>
<feature type="domain" description="HTH myb-type" evidence="10">
    <location>
        <begin position="97"/>
        <end position="151"/>
    </location>
</feature>
<name>A0AAN7PWW2_9MYRT</name>
<organism evidence="11 12">
    <name type="scientific">Trapa incisa</name>
    <dbReference type="NCBI Taxonomy" id="236973"/>
    <lineage>
        <taxon>Eukaryota</taxon>
        <taxon>Viridiplantae</taxon>
        <taxon>Streptophyta</taxon>
        <taxon>Embryophyta</taxon>
        <taxon>Tracheophyta</taxon>
        <taxon>Spermatophyta</taxon>
        <taxon>Magnoliopsida</taxon>
        <taxon>eudicotyledons</taxon>
        <taxon>Gunneridae</taxon>
        <taxon>Pentapetalae</taxon>
        <taxon>rosids</taxon>
        <taxon>malvids</taxon>
        <taxon>Myrtales</taxon>
        <taxon>Lythraceae</taxon>
        <taxon>Trapa</taxon>
    </lineage>
</organism>
<dbReference type="EMBL" id="JAXIOK010000016">
    <property type="protein sequence ID" value="KAK4753035.1"/>
    <property type="molecule type" value="Genomic_DNA"/>
</dbReference>
<dbReference type="InterPro" id="IPR001005">
    <property type="entry name" value="SANT/Myb"/>
</dbReference>
<dbReference type="GO" id="GO:0040008">
    <property type="term" value="P:regulation of growth"/>
    <property type="evidence" value="ECO:0007669"/>
    <property type="project" value="UniProtKB-ARBA"/>
</dbReference>
<keyword evidence="12" id="KW-1185">Reference proteome</keyword>
<dbReference type="GO" id="GO:0009653">
    <property type="term" value="P:anatomical structure morphogenesis"/>
    <property type="evidence" value="ECO:0007669"/>
    <property type="project" value="UniProtKB-ARBA"/>
</dbReference>
<feature type="compositionally biased region" description="Low complexity" evidence="8">
    <location>
        <begin position="215"/>
        <end position="227"/>
    </location>
</feature>
<dbReference type="Gene3D" id="1.10.10.60">
    <property type="entry name" value="Homeodomain-like"/>
    <property type="match status" value="2"/>
</dbReference>
<keyword evidence="2" id="KW-0677">Repeat</keyword>
<comment type="subcellular location">
    <subcellularLocation>
        <location evidence="1">Nucleus</location>
    </subcellularLocation>
</comment>
<keyword evidence="6" id="KW-0804">Transcription</keyword>
<feature type="compositionally biased region" description="Low complexity" evidence="8">
    <location>
        <begin position="255"/>
        <end position="273"/>
    </location>
</feature>
<feature type="region of interest" description="Disordered" evidence="8">
    <location>
        <begin position="1"/>
        <end position="25"/>
    </location>
</feature>
<evidence type="ECO:0000256" key="5">
    <source>
        <dbReference type="ARBA" id="ARBA00023159"/>
    </source>
</evidence>
<feature type="region of interest" description="Disordered" evidence="8">
    <location>
        <begin position="210"/>
        <end position="232"/>
    </location>
</feature>
<evidence type="ECO:0000256" key="8">
    <source>
        <dbReference type="SAM" id="MobiDB-lite"/>
    </source>
</evidence>
<dbReference type="Proteomes" id="UP001345219">
    <property type="component" value="Chromosome 16"/>
</dbReference>
<feature type="domain" description="Myb-like" evidence="9">
    <location>
        <begin position="97"/>
        <end position="147"/>
    </location>
</feature>
<feature type="compositionally biased region" description="Gly residues" evidence="8">
    <location>
        <begin position="1"/>
        <end position="14"/>
    </location>
</feature>
<evidence type="ECO:0000256" key="1">
    <source>
        <dbReference type="ARBA" id="ARBA00004123"/>
    </source>
</evidence>
<dbReference type="InterPro" id="IPR009057">
    <property type="entry name" value="Homeodomain-like_sf"/>
</dbReference>
<evidence type="ECO:0000313" key="11">
    <source>
        <dbReference type="EMBL" id="KAK4753035.1"/>
    </source>
</evidence>
<evidence type="ECO:0000256" key="2">
    <source>
        <dbReference type="ARBA" id="ARBA00022737"/>
    </source>
</evidence>
<dbReference type="CDD" id="cd00167">
    <property type="entry name" value="SANT"/>
    <property type="match status" value="2"/>
</dbReference>